<dbReference type="InterPro" id="IPR008701">
    <property type="entry name" value="NPP1"/>
</dbReference>
<accession>A0A699XIR5</accession>
<dbReference type="EMBL" id="BKCJ011867942">
    <property type="protein sequence ID" value="GFD59679.1"/>
    <property type="molecule type" value="Genomic_DNA"/>
</dbReference>
<evidence type="ECO:0000313" key="1">
    <source>
        <dbReference type="EMBL" id="GFD59679.1"/>
    </source>
</evidence>
<gene>
    <name evidence="1" type="ORF">Tci_931648</name>
</gene>
<dbReference type="AlphaFoldDB" id="A0A699XIR5"/>
<reference evidence="1" key="1">
    <citation type="journal article" date="2019" name="Sci. Rep.">
        <title>Draft genome of Tanacetum cinerariifolium, the natural source of mosquito coil.</title>
        <authorList>
            <person name="Yamashiro T."/>
            <person name="Shiraishi A."/>
            <person name="Satake H."/>
            <person name="Nakayama K."/>
        </authorList>
    </citation>
    <scope>NUCLEOTIDE SEQUENCE</scope>
</reference>
<name>A0A699XIR5_TANCI</name>
<organism evidence="1">
    <name type="scientific">Tanacetum cinerariifolium</name>
    <name type="common">Dalmatian daisy</name>
    <name type="synonym">Chrysanthemum cinerariifolium</name>
    <dbReference type="NCBI Taxonomy" id="118510"/>
    <lineage>
        <taxon>Eukaryota</taxon>
        <taxon>Viridiplantae</taxon>
        <taxon>Streptophyta</taxon>
        <taxon>Embryophyta</taxon>
        <taxon>Tracheophyta</taxon>
        <taxon>Spermatophyta</taxon>
        <taxon>Magnoliopsida</taxon>
        <taxon>eudicotyledons</taxon>
        <taxon>Gunneridae</taxon>
        <taxon>Pentapetalae</taxon>
        <taxon>asterids</taxon>
        <taxon>campanulids</taxon>
        <taxon>Asterales</taxon>
        <taxon>Asteraceae</taxon>
        <taxon>Asteroideae</taxon>
        <taxon>Anthemideae</taxon>
        <taxon>Anthemidinae</taxon>
        <taxon>Tanacetum</taxon>
    </lineage>
</organism>
<comment type="caution">
    <text evidence="1">The sequence shown here is derived from an EMBL/GenBank/DDBJ whole genome shotgun (WGS) entry which is preliminary data.</text>
</comment>
<protein>
    <submittedName>
        <fullName evidence="1">Uncharacterized protein</fullName>
    </submittedName>
</protein>
<proteinExistence type="predicted"/>
<dbReference type="Pfam" id="PF05630">
    <property type="entry name" value="NPP1"/>
    <property type="match status" value="1"/>
</dbReference>
<sequence>LTSLALAMSALGAPLDTIQTRAVVKHDSLNPIRTRLGPNGRAIEMFTPLLHIASGCQPYTAVDDAGNIR</sequence>
<feature type="non-terminal residue" evidence="1">
    <location>
        <position position="1"/>
    </location>
</feature>